<dbReference type="SMART" id="SM00448">
    <property type="entry name" value="REC"/>
    <property type="match status" value="1"/>
</dbReference>
<dbReference type="PANTHER" id="PTHR44591">
    <property type="entry name" value="STRESS RESPONSE REGULATOR PROTEIN 1"/>
    <property type="match status" value="1"/>
</dbReference>
<dbReference type="InterPro" id="IPR001789">
    <property type="entry name" value="Sig_transdc_resp-reg_receiver"/>
</dbReference>
<proteinExistence type="predicted"/>
<accession>A0A6B0SYR6</accession>
<dbReference type="OrthoDB" id="86314at2157"/>
<keyword evidence="5" id="KW-1185">Reference proteome</keyword>
<dbReference type="InterPro" id="IPR011006">
    <property type="entry name" value="CheY-like_superfamily"/>
</dbReference>
<dbReference type="GO" id="GO:0000160">
    <property type="term" value="P:phosphorelay signal transduction system"/>
    <property type="evidence" value="ECO:0007669"/>
    <property type="project" value="InterPro"/>
</dbReference>
<keyword evidence="1 2" id="KW-0597">Phosphoprotein</keyword>
<dbReference type="InterPro" id="IPR050595">
    <property type="entry name" value="Bact_response_regulator"/>
</dbReference>
<dbReference type="SUPFAM" id="SSF52172">
    <property type="entry name" value="CheY-like"/>
    <property type="match status" value="1"/>
</dbReference>
<dbReference type="Proteomes" id="UP000466535">
    <property type="component" value="Unassembled WGS sequence"/>
</dbReference>
<name>A0A6B0SYR6_9EURY</name>
<evidence type="ECO:0000256" key="2">
    <source>
        <dbReference type="PROSITE-ProRule" id="PRU00169"/>
    </source>
</evidence>
<evidence type="ECO:0000256" key="1">
    <source>
        <dbReference type="ARBA" id="ARBA00022553"/>
    </source>
</evidence>
<organism evidence="4 5">
    <name type="scientific">Halovenus carboxidivorans</name>
    <dbReference type="NCBI Taxonomy" id="2692199"/>
    <lineage>
        <taxon>Archaea</taxon>
        <taxon>Methanobacteriati</taxon>
        <taxon>Methanobacteriota</taxon>
        <taxon>Stenosarchaea group</taxon>
        <taxon>Halobacteria</taxon>
        <taxon>Halobacteriales</taxon>
        <taxon>Haloarculaceae</taxon>
        <taxon>Halovenus</taxon>
    </lineage>
</organism>
<protein>
    <submittedName>
        <fullName evidence="4">Response regulator</fullName>
    </submittedName>
</protein>
<evidence type="ECO:0000313" key="5">
    <source>
        <dbReference type="Proteomes" id="UP000466535"/>
    </source>
</evidence>
<dbReference type="PANTHER" id="PTHR44591:SF3">
    <property type="entry name" value="RESPONSE REGULATORY DOMAIN-CONTAINING PROTEIN"/>
    <property type="match status" value="1"/>
</dbReference>
<feature type="domain" description="Response regulatory" evidence="3">
    <location>
        <begin position="6"/>
        <end position="115"/>
    </location>
</feature>
<reference evidence="4 5" key="1">
    <citation type="submission" date="2019-12" db="EMBL/GenBank/DDBJ databases">
        <title>Isolation and characterization of three novel carbon monoxide-oxidizing members of Halobacteria from salione crusts and soils.</title>
        <authorList>
            <person name="Myers M.R."/>
            <person name="King G.M."/>
        </authorList>
    </citation>
    <scope>NUCLEOTIDE SEQUENCE [LARGE SCALE GENOMIC DNA]</scope>
    <source>
        <strain evidence="4 5">WSH3</strain>
    </source>
</reference>
<dbReference type="AlphaFoldDB" id="A0A6B0SYR6"/>
<dbReference type="RefSeq" id="WP_159763011.1">
    <property type="nucleotide sequence ID" value="NZ_WUUT01000001.1"/>
</dbReference>
<dbReference type="Gene3D" id="3.40.50.2300">
    <property type="match status" value="1"/>
</dbReference>
<evidence type="ECO:0000259" key="3">
    <source>
        <dbReference type="PROSITE" id="PS50110"/>
    </source>
</evidence>
<dbReference type="EMBL" id="WUUT01000001">
    <property type="protein sequence ID" value="MXR50928.1"/>
    <property type="molecule type" value="Genomic_DNA"/>
</dbReference>
<dbReference type="PROSITE" id="PS50110">
    <property type="entry name" value="RESPONSE_REGULATORY"/>
    <property type="match status" value="1"/>
</dbReference>
<comment type="caution">
    <text evidence="4">The sequence shown here is derived from an EMBL/GenBank/DDBJ whole genome shotgun (WGS) entry which is preliminary data.</text>
</comment>
<dbReference type="Pfam" id="PF08663">
    <property type="entry name" value="HalX"/>
    <property type="match status" value="1"/>
</dbReference>
<gene>
    <name evidence="4" type="ORF">GRX03_04805</name>
</gene>
<feature type="modified residue" description="4-aspartylphosphate" evidence="2">
    <location>
        <position position="53"/>
    </location>
</feature>
<dbReference type="Pfam" id="PF00072">
    <property type="entry name" value="Response_reg"/>
    <property type="match status" value="1"/>
</dbReference>
<sequence length="189" mass="21708">MSERPLVLAVDDEERVVQAFDIWLGDEFEVLTATGGAEALEQISDEVDVVLLDRHMPEMSGDEVLERIRAEGYDCRVAMVTAVAPEFEIVEMPFDHYISKPVDESELREVVGRLAEMGAYDQRLNELYRVTQKIATLEAEMTDSRLEHHEEYSSLVERRDRLRAETHDLVGEMERSELDDVFEMIGSEQ</sequence>
<evidence type="ECO:0000313" key="4">
    <source>
        <dbReference type="EMBL" id="MXR50928.1"/>
    </source>
</evidence>
<dbReference type="InterPro" id="IPR013971">
    <property type="entry name" value="HalX_domain"/>
</dbReference>